<evidence type="ECO:0000313" key="3">
    <source>
        <dbReference type="EMBL" id="EQD55745.1"/>
    </source>
</evidence>
<dbReference type="InterPro" id="IPR036291">
    <property type="entry name" value="NAD(P)-bd_dom_sf"/>
</dbReference>
<keyword evidence="2" id="KW-0560">Oxidoreductase</keyword>
<comment type="similarity">
    <text evidence="1">Belongs to the short-chain dehydrogenases/reductases (SDR) family.</text>
</comment>
<gene>
    <name evidence="3" type="ORF">B1A_11826</name>
</gene>
<dbReference type="Pfam" id="PF13561">
    <property type="entry name" value="adh_short_C2"/>
    <property type="match status" value="1"/>
</dbReference>
<dbReference type="InterPro" id="IPR051122">
    <property type="entry name" value="SDR_DHRS6-like"/>
</dbReference>
<reference evidence="3" key="2">
    <citation type="journal article" date="2014" name="ISME J.">
        <title>Microbial stratification in low pH oxic and suboxic macroscopic growths along an acid mine drainage.</title>
        <authorList>
            <person name="Mendez-Garcia C."/>
            <person name="Mesa V."/>
            <person name="Sprenger R.R."/>
            <person name="Richter M."/>
            <person name="Diez M.S."/>
            <person name="Solano J."/>
            <person name="Bargiela R."/>
            <person name="Golyshina O.V."/>
            <person name="Manteca A."/>
            <person name="Ramos J.L."/>
            <person name="Gallego J.R."/>
            <person name="Llorente I."/>
            <person name="Martins Dos Santos V.A."/>
            <person name="Jensen O.N."/>
            <person name="Pelaez A.I."/>
            <person name="Sanchez J."/>
            <person name="Ferrer M."/>
        </authorList>
    </citation>
    <scope>NUCLEOTIDE SEQUENCE</scope>
</reference>
<evidence type="ECO:0000256" key="2">
    <source>
        <dbReference type="ARBA" id="ARBA00023002"/>
    </source>
</evidence>
<organism evidence="3">
    <name type="scientific">mine drainage metagenome</name>
    <dbReference type="NCBI Taxonomy" id="410659"/>
    <lineage>
        <taxon>unclassified sequences</taxon>
        <taxon>metagenomes</taxon>
        <taxon>ecological metagenomes</taxon>
    </lineage>
</organism>
<dbReference type="PANTHER" id="PTHR43477">
    <property type="entry name" value="DIHYDROANTICAPSIN 7-DEHYDROGENASE"/>
    <property type="match status" value="1"/>
</dbReference>
<dbReference type="GO" id="GO:0016491">
    <property type="term" value="F:oxidoreductase activity"/>
    <property type="evidence" value="ECO:0007669"/>
    <property type="project" value="UniProtKB-KW"/>
</dbReference>
<dbReference type="Gene3D" id="3.40.50.720">
    <property type="entry name" value="NAD(P)-binding Rossmann-like Domain"/>
    <property type="match status" value="1"/>
</dbReference>
<dbReference type="EMBL" id="AUZX01008500">
    <property type="protein sequence ID" value="EQD55745.1"/>
    <property type="molecule type" value="Genomic_DNA"/>
</dbReference>
<name>T1BP09_9ZZZZ</name>
<dbReference type="SUPFAM" id="SSF51735">
    <property type="entry name" value="NAD(P)-binding Rossmann-fold domains"/>
    <property type="match status" value="1"/>
</dbReference>
<dbReference type="InterPro" id="IPR002347">
    <property type="entry name" value="SDR_fam"/>
</dbReference>
<reference evidence="3" key="1">
    <citation type="submission" date="2013-08" db="EMBL/GenBank/DDBJ databases">
        <authorList>
            <person name="Mendez C."/>
            <person name="Richter M."/>
            <person name="Ferrer M."/>
            <person name="Sanchez J."/>
        </authorList>
    </citation>
    <scope>NUCLEOTIDE SEQUENCE</scope>
</reference>
<proteinExistence type="inferred from homology"/>
<accession>T1BP09</accession>
<comment type="caution">
    <text evidence="3">The sequence shown here is derived from an EMBL/GenBank/DDBJ whole genome shotgun (WGS) entry which is preliminary data.</text>
</comment>
<feature type="non-terminal residue" evidence="3">
    <location>
        <position position="1"/>
    </location>
</feature>
<dbReference type="PANTHER" id="PTHR43477:SF1">
    <property type="entry name" value="DIHYDROANTICAPSIN 7-DEHYDROGENASE"/>
    <property type="match status" value="1"/>
</dbReference>
<protein>
    <submittedName>
        <fullName evidence="3">3-oxoacyl-[acyl-carrier-protein] reductase</fullName>
    </submittedName>
</protein>
<dbReference type="AlphaFoldDB" id="T1BP09"/>
<sequence>HIRVNAVAPTFIRTPLTATLIDNGLDVVNRSFDHNLASADDVANAVRFLVGSESGMITGHTLPVDGGWLTW</sequence>
<evidence type="ECO:0000256" key="1">
    <source>
        <dbReference type="ARBA" id="ARBA00006484"/>
    </source>
</evidence>